<reference evidence="2" key="1">
    <citation type="journal article" date="2024" name="Proc. Natl. Acad. Sci. U.S.A.">
        <title>Extraordinary preservation of gene collinearity over three hundred million years revealed in homosporous lycophytes.</title>
        <authorList>
            <person name="Li C."/>
            <person name="Wickell D."/>
            <person name="Kuo L.Y."/>
            <person name="Chen X."/>
            <person name="Nie B."/>
            <person name="Liao X."/>
            <person name="Peng D."/>
            <person name="Ji J."/>
            <person name="Jenkins J."/>
            <person name="Williams M."/>
            <person name="Shu S."/>
            <person name="Plott C."/>
            <person name="Barry K."/>
            <person name="Rajasekar S."/>
            <person name="Grimwood J."/>
            <person name="Han X."/>
            <person name="Sun S."/>
            <person name="Hou Z."/>
            <person name="He W."/>
            <person name="Dai G."/>
            <person name="Sun C."/>
            <person name="Schmutz J."/>
            <person name="Leebens-Mack J.H."/>
            <person name="Li F.W."/>
            <person name="Wang L."/>
        </authorList>
    </citation>
    <scope>NUCLEOTIDE SEQUENCE [LARGE SCALE GENOMIC DNA]</scope>
    <source>
        <strain evidence="2">cv. PW_Plant_1</strain>
    </source>
</reference>
<evidence type="ECO:0000313" key="2">
    <source>
        <dbReference type="Proteomes" id="UP001162992"/>
    </source>
</evidence>
<keyword evidence="2" id="KW-1185">Reference proteome</keyword>
<sequence length="605" mass="66916">MKRTRLLLQFVTAASHRCYPAMGFTSSEKLLAAGQDSAVLRKASNAHPSLFWCSLKGSSIATSNIPRSYWNFVLSAVASCGLFGALISQPVFNESTIVESGSPTAEGNVDVEKVVHQVREGVRERLKAWKLQGSFIPQLKIGERGQQVVARFTVSPACDVYQLIVEVVSQLSGGGGEEMVVRAWDSAVARQIVISSREPMVNETLSRTEAEEKRTKVPEANPICVMVFEPLIGDKLPEIEFLKKGYFTHQELDALVSSLKVAAGIDSEFQRRKIMRLNKGQANPRRGKRVLDALEKMGVKIYGLESDAGSLDGEQLSWDNIAGYHEQKREIEDTVLLALQRPEVYDSIARGTRHKFESNRPRAVLFEGPPGTGKTSCARVIASQAGVPLLYVPLEVIMSKYYGESERLLASIFSAGNELPDGAIVFLDEIDSLATTRDSEMHEATRRILSVLLRQMDGFEQDKRIIVIAATNRKQDLDPALLSRFDSSITFGLPDQCTREEIVAQYARHLTATDLASIAVVTEGMSGRDLHDICQQAERRWASKLIKGLAGDPPSHGLPPVQEYIESALKRQRSLFQVNIDHGKYPTSLLNTARPPMLATDHKEI</sequence>
<name>A0ACC2DDW4_DIPCM</name>
<protein>
    <submittedName>
        <fullName evidence="1">Uncharacterized protein</fullName>
    </submittedName>
</protein>
<comment type="caution">
    <text evidence="1">The sequence shown here is derived from an EMBL/GenBank/DDBJ whole genome shotgun (WGS) entry which is preliminary data.</text>
</comment>
<organism evidence="1 2">
    <name type="scientific">Diphasiastrum complanatum</name>
    <name type="common">Issler's clubmoss</name>
    <name type="synonym">Lycopodium complanatum</name>
    <dbReference type="NCBI Taxonomy" id="34168"/>
    <lineage>
        <taxon>Eukaryota</taxon>
        <taxon>Viridiplantae</taxon>
        <taxon>Streptophyta</taxon>
        <taxon>Embryophyta</taxon>
        <taxon>Tracheophyta</taxon>
        <taxon>Lycopodiopsida</taxon>
        <taxon>Lycopodiales</taxon>
        <taxon>Lycopodiaceae</taxon>
        <taxon>Lycopodioideae</taxon>
        <taxon>Diphasiastrum</taxon>
    </lineage>
</organism>
<dbReference type="Proteomes" id="UP001162992">
    <property type="component" value="Chromosome 6"/>
</dbReference>
<accession>A0ACC2DDW4</accession>
<gene>
    <name evidence="1" type="ORF">O6H91_06G055800</name>
</gene>
<evidence type="ECO:0000313" key="1">
    <source>
        <dbReference type="EMBL" id="KAJ7552451.1"/>
    </source>
</evidence>
<dbReference type="EMBL" id="CM055097">
    <property type="protein sequence ID" value="KAJ7552451.1"/>
    <property type="molecule type" value="Genomic_DNA"/>
</dbReference>
<proteinExistence type="predicted"/>